<dbReference type="EMBL" id="RAPK01000008">
    <property type="protein sequence ID" value="RKD73650.1"/>
    <property type="molecule type" value="Genomic_DNA"/>
</dbReference>
<dbReference type="OrthoDB" id="32195at2"/>
<reference evidence="1 2" key="1">
    <citation type="submission" date="2018-09" db="EMBL/GenBank/DDBJ databases">
        <title>Genomic Encyclopedia of Archaeal and Bacterial Type Strains, Phase II (KMG-II): from individual species to whole genera.</title>
        <authorList>
            <person name="Goeker M."/>
        </authorList>
    </citation>
    <scope>NUCLEOTIDE SEQUENCE [LARGE SCALE GENOMIC DNA]</scope>
    <source>
        <strain evidence="1 2">DSM 17008</strain>
    </source>
</reference>
<keyword evidence="2" id="KW-1185">Reference proteome</keyword>
<proteinExistence type="predicted"/>
<name>A0A419V553_9BACL</name>
<dbReference type="Proteomes" id="UP000285120">
    <property type="component" value="Unassembled WGS sequence"/>
</dbReference>
<dbReference type="SUPFAM" id="SSF52540">
    <property type="entry name" value="P-loop containing nucleoside triphosphate hydrolases"/>
    <property type="match status" value="1"/>
</dbReference>
<organism evidence="1 2">
    <name type="scientific">Sinobaca qinghaiensis</name>
    <dbReference type="NCBI Taxonomy" id="342944"/>
    <lineage>
        <taxon>Bacteria</taxon>
        <taxon>Bacillati</taxon>
        <taxon>Bacillota</taxon>
        <taxon>Bacilli</taxon>
        <taxon>Bacillales</taxon>
        <taxon>Sporolactobacillaceae</taxon>
        <taxon>Sinobaca</taxon>
    </lineage>
</organism>
<sequence>MEKKNYLFQNCSNEFNSWKESILSYSIEENSEADTRSKYIDSLFKEVFGWEETQIKREKYASKIGYYDYLFDSGKNKFIVEAKKDTIEFKMPRKNKSVKLFALEKSSPELVSAIKQGIDYAATKRVQVVLVSNGTQMAITYLPNINKIKSNDTLLFSSIEDMEEQLIVLYNLLSPNLEGEKHLADTITNGEDAPIIRGKPTYNSKVNSLQDSKDSIITGNQITTYFEQIHNIYFSNITDDEELLRKCYCDNESNTKYEKEIEAVLRDRAPLMSYPVEKPAQDIETTKKSAGTFEKLFFTPKNTKMFLLLGGSGVGKTTFIFRFFNYIIKEEQRQHLVWLYLDFKKLNEEAIEIDEFILSEIEDQLFEKYNNLELFTNPKVLEAIYSEDLKKSSGFISFYPTEGEKQSAKADLIRKWSQDKKHTVKRIYEYLKSLGMSTSLVYDNVDQLENEVQTRVFKSANAYRENLHTTILFSMREEVFYENKDNKKFNFSDIEIFHVPAPRFTNVLAKRLKYLKSKTPEGETFKIENQKGSFVNVKKQDILEVLKQTFLGDEENILLIEMLSNKDLRDCLQLFKAVISSSSINFDNLLISAGMYAQKHKSFLKLDKNEILLGMALRNRTHYESQKSEIKNIFEVEDDGFYSHFTKLRILKYAQSKLHNKISTNPAGYFNVKVMYDEIFSNLVKDLPTFMEICKSLQTFGALNNSKGLINSISKDDFLMLGPAGQYYLKNLKSHPYYLFLAATDTQIASLETHNAIMEEYSKYLNSSVPMVPKRIEYIALKMAEYLKEEEEKEKKFLESLNVHIPSELMCLSEDIHSELKETIG</sequence>
<gene>
    <name evidence="1" type="ORF">ATL39_1952</name>
</gene>
<dbReference type="Gene3D" id="3.40.50.300">
    <property type="entry name" value="P-loop containing nucleotide triphosphate hydrolases"/>
    <property type="match status" value="1"/>
</dbReference>
<protein>
    <submittedName>
        <fullName evidence="1">Uncharacterized protein</fullName>
    </submittedName>
</protein>
<dbReference type="InterPro" id="IPR027417">
    <property type="entry name" value="P-loop_NTPase"/>
</dbReference>
<comment type="caution">
    <text evidence="1">The sequence shown here is derived from an EMBL/GenBank/DDBJ whole genome shotgun (WGS) entry which is preliminary data.</text>
</comment>
<evidence type="ECO:0000313" key="2">
    <source>
        <dbReference type="Proteomes" id="UP000285120"/>
    </source>
</evidence>
<dbReference type="RefSeq" id="WP_120193134.1">
    <property type="nucleotide sequence ID" value="NZ_RAPK01000008.1"/>
</dbReference>
<dbReference type="AlphaFoldDB" id="A0A419V553"/>
<evidence type="ECO:0000313" key="1">
    <source>
        <dbReference type="EMBL" id="RKD73650.1"/>
    </source>
</evidence>
<accession>A0A419V553</accession>